<feature type="region of interest" description="Disordered" evidence="1">
    <location>
        <begin position="1"/>
        <end position="32"/>
    </location>
</feature>
<evidence type="ECO:0000313" key="2">
    <source>
        <dbReference type="EMBL" id="PZQ45791.1"/>
    </source>
</evidence>
<accession>A0A2W5MWY5</accession>
<gene>
    <name evidence="2" type="ORF">DI556_22015</name>
</gene>
<evidence type="ECO:0000313" key="3">
    <source>
        <dbReference type="Proteomes" id="UP000249185"/>
    </source>
</evidence>
<feature type="compositionally biased region" description="Basic and acidic residues" evidence="1">
    <location>
        <begin position="1"/>
        <end position="26"/>
    </location>
</feature>
<dbReference type="Proteomes" id="UP000249185">
    <property type="component" value="Unassembled WGS sequence"/>
</dbReference>
<protein>
    <submittedName>
        <fullName evidence="2">Uncharacterized protein</fullName>
    </submittedName>
</protein>
<proteinExistence type="predicted"/>
<comment type="caution">
    <text evidence="2">The sequence shown here is derived from an EMBL/GenBank/DDBJ whole genome shotgun (WGS) entry which is preliminary data.</text>
</comment>
<reference evidence="2 3" key="1">
    <citation type="submission" date="2017-08" db="EMBL/GenBank/DDBJ databases">
        <title>Infants hospitalized years apart are colonized by the same room-sourced microbial strains.</title>
        <authorList>
            <person name="Brooks B."/>
            <person name="Olm M.R."/>
            <person name="Firek B.A."/>
            <person name="Baker R."/>
            <person name="Thomas B.C."/>
            <person name="Morowitz M.J."/>
            <person name="Banfield J.F."/>
        </authorList>
    </citation>
    <scope>NUCLEOTIDE SEQUENCE [LARGE SCALE GENOMIC DNA]</scope>
    <source>
        <strain evidence="2">S2_005_002_R2_34</strain>
    </source>
</reference>
<organism evidence="2 3">
    <name type="scientific">Rhodovulum sulfidophilum</name>
    <name type="common">Rhodobacter sulfidophilus</name>
    <dbReference type="NCBI Taxonomy" id="35806"/>
    <lineage>
        <taxon>Bacteria</taxon>
        <taxon>Pseudomonadati</taxon>
        <taxon>Pseudomonadota</taxon>
        <taxon>Alphaproteobacteria</taxon>
        <taxon>Rhodobacterales</taxon>
        <taxon>Paracoccaceae</taxon>
        <taxon>Rhodovulum</taxon>
    </lineage>
</organism>
<name>A0A2W5MWY5_RHOSU</name>
<dbReference type="EMBL" id="QFPW01000039">
    <property type="protein sequence ID" value="PZQ45791.1"/>
    <property type="molecule type" value="Genomic_DNA"/>
</dbReference>
<dbReference type="AlphaFoldDB" id="A0A2W5MWY5"/>
<evidence type="ECO:0000256" key="1">
    <source>
        <dbReference type="SAM" id="MobiDB-lite"/>
    </source>
</evidence>
<sequence length="88" mass="9530">MRHDAKEAADPEARPRGSGIERDPADPPRVGNAACPAARAFLERMWPREDGAPPPPITADADPRCRWDGIASEQVPDRCRACAARSQA</sequence>